<name>A0A6J6BFY4_9ZZZZ</name>
<protein>
    <submittedName>
        <fullName evidence="2">Unannotated protein</fullName>
    </submittedName>
</protein>
<evidence type="ECO:0000256" key="1">
    <source>
        <dbReference type="ARBA" id="ARBA00006484"/>
    </source>
</evidence>
<dbReference type="PANTHER" id="PTHR43943:SF2">
    <property type="entry name" value="DEHYDROGENASE_REDUCTASE 4"/>
    <property type="match status" value="1"/>
</dbReference>
<dbReference type="SUPFAM" id="SSF51735">
    <property type="entry name" value="NAD(P)-binding Rossmann-fold domains"/>
    <property type="match status" value="1"/>
</dbReference>
<proteinExistence type="inferred from homology"/>
<dbReference type="FunFam" id="3.40.50.720:FF:000084">
    <property type="entry name" value="Short-chain dehydrogenase reductase"/>
    <property type="match status" value="1"/>
</dbReference>
<dbReference type="Gene3D" id="3.40.50.720">
    <property type="entry name" value="NAD(P)-binding Rossmann-like Domain"/>
    <property type="match status" value="1"/>
</dbReference>
<evidence type="ECO:0000313" key="2">
    <source>
        <dbReference type="EMBL" id="CAB4537901.1"/>
    </source>
</evidence>
<dbReference type="InterPro" id="IPR036291">
    <property type="entry name" value="NAD(P)-bd_dom_sf"/>
</dbReference>
<comment type="similarity">
    <text evidence="1">Belongs to the short-chain dehydrogenases/reductases (SDR) family.</text>
</comment>
<dbReference type="CDD" id="cd05233">
    <property type="entry name" value="SDR_c"/>
    <property type="match status" value="1"/>
</dbReference>
<dbReference type="PRINTS" id="PR00081">
    <property type="entry name" value="GDHRDH"/>
</dbReference>
<reference evidence="2" key="1">
    <citation type="submission" date="2020-05" db="EMBL/GenBank/DDBJ databases">
        <authorList>
            <person name="Chiriac C."/>
            <person name="Salcher M."/>
            <person name="Ghai R."/>
            <person name="Kavagutti S V."/>
        </authorList>
    </citation>
    <scope>NUCLEOTIDE SEQUENCE</scope>
</reference>
<organism evidence="2">
    <name type="scientific">freshwater metagenome</name>
    <dbReference type="NCBI Taxonomy" id="449393"/>
    <lineage>
        <taxon>unclassified sequences</taxon>
        <taxon>metagenomes</taxon>
        <taxon>ecological metagenomes</taxon>
    </lineage>
</organism>
<dbReference type="NCBIfam" id="NF005559">
    <property type="entry name" value="PRK07231.1"/>
    <property type="match status" value="1"/>
</dbReference>
<accession>A0A6J6BFY4</accession>
<dbReference type="EMBL" id="CAEZSR010000002">
    <property type="protein sequence ID" value="CAB4537901.1"/>
    <property type="molecule type" value="Genomic_DNA"/>
</dbReference>
<dbReference type="PRINTS" id="PR00080">
    <property type="entry name" value="SDRFAMILY"/>
</dbReference>
<sequence>MQISLDGKVALVTGASKGIGKAIAGSLARSGARVMLVSRKLDQLEAARADLVAAAEAAGVAVELEVFAANVGDLDAAQACVAATVERFGPVDVLVNNAATNPYFGATLGVDTARYDKTFQVNLAGPLFWTKAVWEAGMHERPGVVVNIASVGGLRAEAGLGVYNLTKAALIHLTRQLASELGPTRVVGVAPGLVQTDFAAFLVDNFGDKLAAQLPLKRLGEPQDIANLVTFLASDAASWITGETYVIDGGAGVRGVA</sequence>
<dbReference type="Pfam" id="PF13561">
    <property type="entry name" value="adh_short_C2"/>
    <property type="match status" value="1"/>
</dbReference>
<gene>
    <name evidence="2" type="ORF">UFOPK1493_00101</name>
</gene>
<dbReference type="AlphaFoldDB" id="A0A6J6BFY4"/>
<dbReference type="PANTHER" id="PTHR43943">
    <property type="entry name" value="DEHYDROGENASE/REDUCTASE (SDR FAMILY) MEMBER 4"/>
    <property type="match status" value="1"/>
</dbReference>
<dbReference type="InterPro" id="IPR002347">
    <property type="entry name" value="SDR_fam"/>
</dbReference>